<dbReference type="Proteomes" id="UP000575985">
    <property type="component" value="Unassembled WGS sequence"/>
</dbReference>
<name>A0A853BVA4_9ACTN</name>
<reference evidence="2 3" key="1">
    <citation type="submission" date="2020-07" db="EMBL/GenBank/DDBJ databases">
        <title>Sequencing the genomes of 1000 actinobacteria strains.</title>
        <authorList>
            <person name="Klenk H.-P."/>
        </authorList>
    </citation>
    <scope>NUCLEOTIDE SEQUENCE [LARGE SCALE GENOMIC DNA]</scope>
    <source>
        <strain evidence="2 3">DSM 45927</strain>
    </source>
</reference>
<evidence type="ECO:0000313" key="3">
    <source>
        <dbReference type="Proteomes" id="UP000575985"/>
    </source>
</evidence>
<gene>
    <name evidence="2" type="ORF">HNR12_005211</name>
</gene>
<feature type="domain" description="Aminoglycoside phosphotransferase" evidence="1">
    <location>
        <begin position="39"/>
        <end position="129"/>
    </location>
</feature>
<keyword evidence="2" id="KW-0418">Kinase</keyword>
<comment type="caution">
    <text evidence="2">The sequence shown here is derived from an EMBL/GenBank/DDBJ whole genome shotgun (WGS) entry which is preliminary data.</text>
</comment>
<protein>
    <submittedName>
        <fullName evidence="2">Aminoglycoside phosphotransferase (APT) family kinase protein</fullName>
    </submittedName>
</protein>
<keyword evidence="2" id="KW-0808">Transferase</keyword>
<keyword evidence="3" id="KW-1185">Reference proteome</keyword>
<dbReference type="Gene3D" id="3.90.1200.10">
    <property type="match status" value="1"/>
</dbReference>
<proteinExistence type="predicted"/>
<evidence type="ECO:0000259" key="1">
    <source>
        <dbReference type="Pfam" id="PF01636"/>
    </source>
</evidence>
<dbReference type="InterPro" id="IPR002575">
    <property type="entry name" value="Aminoglycoside_PTrfase"/>
</dbReference>
<evidence type="ECO:0000313" key="2">
    <source>
        <dbReference type="EMBL" id="NYI98934.1"/>
    </source>
</evidence>
<dbReference type="InterPro" id="IPR011009">
    <property type="entry name" value="Kinase-like_dom_sf"/>
</dbReference>
<accession>A0A853BVA4</accession>
<dbReference type="AlphaFoldDB" id="A0A853BVA4"/>
<dbReference type="GO" id="GO:0016301">
    <property type="term" value="F:kinase activity"/>
    <property type="evidence" value="ECO:0007669"/>
    <property type="project" value="UniProtKB-KW"/>
</dbReference>
<dbReference type="Pfam" id="PF01636">
    <property type="entry name" value="APH"/>
    <property type="match status" value="1"/>
</dbReference>
<dbReference type="EMBL" id="JACCFO010000001">
    <property type="protein sequence ID" value="NYI98934.1"/>
    <property type="molecule type" value="Genomic_DNA"/>
</dbReference>
<dbReference type="SUPFAM" id="SSF56112">
    <property type="entry name" value="Protein kinase-like (PK-like)"/>
    <property type="match status" value="1"/>
</dbReference>
<dbReference type="RefSeq" id="WP_179769992.1">
    <property type="nucleotide sequence ID" value="NZ_JACCFO010000001.1"/>
</dbReference>
<organism evidence="2 3">
    <name type="scientific">Streptomonospora nanhaiensis</name>
    <dbReference type="NCBI Taxonomy" id="1323731"/>
    <lineage>
        <taxon>Bacteria</taxon>
        <taxon>Bacillati</taxon>
        <taxon>Actinomycetota</taxon>
        <taxon>Actinomycetes</taxon>
        <taxon>Streptosporangiales</taxon>
        <taxon>Nocardiopsidaceae</taxon>
        <taxon>Streptomonospora</taxon>
    </lineage>
</organism>
<sequence>MRMPAGQITVAEPTAAALVAARFPQWAGPPLERSGGLLDVPRLRGHWEDVRDLPRGESPDVMSHTDLMPGTLLVREGRITGVLDAGGLGPADPALGLVGAWHLVEEGSRQALREALGSDDAEWERGRAWALEQALGPVWYYRDSNPPMSRIGRRTLRRVLEAG</sequence>